<proteinExistence type="predicted"/>
<name>A0A415E0Y1_9FIRM</name>
<accession>A0A415E0Y1</accession>
<dbReference type="InterPro" id="IPR025377">
    <property type="entry name" value="DUF4367"/>
</dbReference>
<evidence type="ECO:0000256" key="1">
    <source>
        <dbReference type="SAM" id="Phobius"/>
    </source>
</evidence>
<dbReference type="EMBL" id="QRMS01000003">
    <property type="protein sequence ID" value="RHJ87285.1"/>
    <property type="molecule type" value="Genomic_DNA"/>
</dbReference>
<dbReference type="Proteomes" id="UP000284841">
    <property type="component" value="Unassembled WGS sequence"/>
</dbReference>
<dbReference type="Pfam" id="PF14285">
    <property type="entry name" value="DUF4367"/>
    <property type="match status" value="1"/>
</dbReference>
<keyword evidence="1" id="KW-1133">Transmembrane helix</keyword>
<feature type="transmembrane region" description="Helical" evidence="1">
    <location>
        <begin position="62"/>
        <end position="82"/>
    </location>
</feature>
<evidence type="ECO:0000259" key="2">
    <source>
        <dbReference type="Pfam" id="PF14285"/>
    </source>
</evidence>
<comment type="caution">
    <text evidence="3">The sequence shown here is derived from an EMBL/GenBank/DDBJ whole genome shotgun (WGS) entry which is preliminary data.</text>
</comment>
<feature type="domain" description="DUF4367" evidence="2">
    <location>
        <begin position="123"/>
        <end position="222"/>
    </location>
</feature>
<dbReference type="AlphaFoldDB" id="A0A415E0Y1"/>
<protein>
    <submittedName>
        <fullName evidence="3">DUF4367 domain-containing protein</fullName>
    </submittedName>
</protein>
<keyword evidence="1" id="KW-0472">Membrane</keyword>
<sequence>MEKQLRAALFEAVKQEFSCIPDADDFNEQDTFSGSFQTEMKRISRLADRNYVSVGRHRIRRAAAMALIAAMLMAVAAGAAAISRPIVQWLSKDNKAEGSLDVSFKVDDPDGLTKQFTYIKPEVPAGYEVIYEDKVEGQQYSIIYQNEEGEEISYLQTGDIEGLGLGLDKETGDLQETKVNGYKGYAYSSNDNNSLIWSNGTYLFHVGGTCSMEVIREMAEKIY</sequence>
<keyword evidence="4" id="KW-1185">Reference proteome</keyword>
<dbReference type="STRING" id="1776384.GCA_900086585_00757"/>
<gene>
    <name evidence="3" type="ORF">DW099_11335</name>
</gene>
<reference evidence="3 4" key="1">
    <citation type="submission" date="2018-08" db="EMBL/GenBank/DDBJ databases">
        <title>A genome reference for cultivated species of the human gut microbiota.</title>
        <authorList>
            <person name="Zou Y."/>
            <person name="Xue W."/>
            <person name="Luo G."/>
        </authorList>
    </citation>
    <scope>NUCLEOTIDE SEQUENCE [LARGE SCALE GENOMIC DNA]</scope>
    <source>
        <strain evidence="3 4">AM07-24</strain>
    </source>
</reference>
<organism evidence="3 4">
    <name type="scientific">Emergencia timonensis</name>
    <dbReference type="NCBI Taxonomy" id="1776384"/>
    <lineage>
        <taxon>Bacteria</taxon>
        <taxon>Bacillati</taxon>
        <taxon>Bacillota</taxon>
        <taxon>Clostridia</taxon>
        <taxon>Peptostreptococcales</taxon>
        <taxon>Anaerovoracaceae</taxon>
        <taxon>Emergencia</taxon>
    </lineage>
</organism>
<evidence type="ECO:0000313" key="3">
    <source>
        <dbReference type="EMBL" id="RHJ87285.1"/>
    </source>
</evidence>
<evidence type="ECO:0000313" key="4">
    <source>
        <dbReference type="Proteomes" id="UP000284841"/>
    </source>
</evidence>
<keyword evidence="1" id="KW-0812">Transmembrane</keyword>
<dbReference type="RefSeq" id="WP_118335808.1">
    <property type="nucleotide sequence ID" value="NZ_AP025567.1"/>
</dbReference>
<dbReference type="OrthoDB" id="1843879at2"/>